<name>S5YCJ9_PARAH</name>
<dbReference type="AlphaFoldDB" id="S5YCJ9"/>
<keyword evidence="3 6" id="KW-0812">Transmembrane</keyword>
<evidence type="ECO:0000256" key="2">
    <source>
        <dbReference type="ARBA" id="ARBA00022475"/>
    </source>
</evidence>
<reference evidence="8 9" key="1">
    <citation type="journal article" date="2014" name="BMC Genomics">
        <title>Architecture and functions of a multipartite genome of the methylotrophic bacterium Paracoccus aminophilus JCM 7686, containing primary and secondary chromids.</title>
        <authorList>
            <person name="Dziewit L."/>
            <person name="Czarnecki J."/>
            <person name="Wibberg D."/>
            <person name="Radlinska M."/>
            <person name="Mrozek P."/>
            <person name="Szymczak M."/>
            <person name="Schluter A."/>
            <person name="Puhler A."/>
            <person name="Bartosik D."/>
        </authorList>
    </citation>
    <scope>NUCLEOTIDE SEQUENCE [LARGE SCALE GENOMIC DNA]</scope>
    <source>
        <strain evidence="8">JCM 7686</strain>
    </source>
</reference>
<evidence type="ECO:0000256" key="5">
    <source>
        <dbReference type="ARBA" id="ARBA00023136"/>
    </source>
</evidence>
<dbReference type="eggNOG" id="COG0842">
    <property type="taxonomic scope" value="Bacteria"/>
</dbReference>
<evidence type="ECO:0000313" key="9">
    <source>
        <dbReference type="Proteomes" id="UP000015480"/>
    </source>
</evidence>
<feature type="transmembrane region" description="Helical" evidence="6">
    <location>
        <begin position="206"/>
        <end position="228"/>
    </location>
</feature>
<proteinExistence type="predicted"/>
<dbReference type="GO" id="GO:0140359">
    <property type="term" value="F:ABC-type transporter activity"/>
    <property type="evidence" value="ECO:0007669"/>
    <property type="project" value="InterPro"/>
</dbReference>
<dbReference type="Gene3D" id="3.40.1710.10">
    <property type="entry name" value="abc type-2 transporter like domain"/>
    <property type="match status" value="1"/>
</dbReference>
<dbReference type="STRING" id="1367847.JCM7686_2082"/>
<keyword evidence="5 6" id="KW-0472">Membrane</keyword>
<keyword evidence="4 6" id="KW-1133">Transmembrane helix</keyword>
<dbReference type="Pfam" id="PF12698">
    <property type="entry name" value="ABC2_membrane_3"/>
    <property type="match status" value="1"/>
</dbReference>
<protein>
    <submittedName>
        <fullName evidence="8">ABC-type multidrug transport system, permease component</fullName>
    </submittedName>
</protein>
<evidence type="ECO:0000256" key="6">
    <source>
        <dbReference type="SAM" id="Phobius"/>
    </source>
</evidence>
<comment type="subcellular location">
    <subcellularLocation>
        <location evidence="1">Cell membrane</location>
        <topology evidence="1">Multi-pass membrane protein</topology>
    </subcellularLocation>
</comment>
<dbReference type="Proteomes" id="UP000015480">
    <property type="component" value="Chromosome"/>
</dbReference>
<feature type="transmembrane region" description="Helical" evidence="6">
    <location>
        <begin position="318"/>
        <end position="336"/>
    </location>
</feature>
<organism evidence="8 9">
    <name type="scientific">Paracoccus aminophilus JCM 7686</name>
    <dbReference type="NCBI Taxonomy" id="1367847"/>
    <lineage>
        <taxon>Bacteria</taxon>
        <taxon>Pseudomonadati</taxon>
        <taxon>Pseudomonadota</taxon>
        <taxon>Alphaproteobacteria</taxon>
        <taxon>Rhodobacterales</taxon>
        <taxon>Paracoccaceae</taxon>
        <taxon>Paracoccus</taxon>
    </lineage>
</organism>
<dbReference type="EMBL" id="CP006650">
    <property type="protein sequence ID" value="AGT09163.1"/>
    <property type="molecule type" value="Genomic_DNA"/>
</dbReference>
<feature type="transmembrane region" description="Helical" evidence="6">
    <location>
        <begin position="40"/>
        <end position="60"/>
    </location>
</feature>
<evidence type="ECO:0000256" key="1">
    <source>
        <dbReference type="ARBA" id="ARBA00004651"/>
    </source>
</evidence>
<dbReference type="InterPro" id="IPR051449">
    <property type="entry name" value="ABC-2_transporter_component"/>
</dbReference>
<sequence>MSSAMSAVTPPPIPATTRALPAGFLRVLRREIRQIRRRPALVMMLGPYPLILFVLLASIFHAGLPTGLPVAVVDLDGSTLSRQIVQMLDATPELEIAARLPNLTEAKAELVANRVYGIVLIPQHAERDLLAGAHPEIAVFSNSQMMTVGGIVARGAAGALSTFSAGVSVQLYQANGLSAEAALAAVNPIPVQQSALFNPALAYTEFLLAAVMPTVLQIFICATAVMAVGRDAHSRAGMARLVRLGGSPLRALAGKLLPYAAAFLGCLWLADAIIFGYFGAPFRGSLALHLTYSLLYVVTCLGLGTMLALLVEETVAGLGMAGLLASPAFGFAGISFPRDMMNGFAQAWGAILPLTPYLHLRTDQVVRGTPVAQSLPALGWMLALALIYGGIAWLLAGKRARALPPLDAERAEVTA</sequence>
<accession>S5YCJ9</accession>
<feature type="transmembrane region" description="Helical" evidence="6">
    <location>
        <begin position="377"/>
        <end position="396"/>
    </location>
</feature>
<dbReference type="PANTHER" id="PTHR30294">
    <property type="entry name" value="MEMBRANE COMPONENT OF ABC TRANSPORTER YHHJ-RELATED"/>
    <property type="match status" value="1"/>
</dbReference>
<feature type="transmembrane region" description="Helical" evidence="6">
    <location>
        <begin position="256"/>
        <end position="278"/>
    </location>
</feature>
<gene>
    <name evidence="8" type="ORF">JCM7686_2082</name>
</gene>
<dbReference type="InterPro" id="IPR013525">
    <property type="entry name" value="ABC2_TM"/>
</dbReference>
<evidence type="ECO:0000259" key="7">
    <source>
        <dbReference type="Pfam" id="PF12698"/>
    </source>
</evidence>
<feature type="transmembrane region" description="Helical" evidence="6">
    <location>
        <begin position="290"/>
        <end position="311"/>
    </location>
</feature>
<keyword evidence="9" id="KW-1185">Reference proteome</keyword>
<keyword evidence="2" id="KW-1003">Cell membrane</keyword>
<dbReference type="KEGG" id="pami:JCM7686_2082"/>
<feature type="domain" description="ABC-2 type transporter transmembrane" evidence="7">
    <location>
        <begin position="41"/>
        <end position="394"/>
    </location>
</feature>
<dbReference type="PATRIC" id="fig|1367847.3.peg.2077"/>
<dbReference type="PANTHER" id="PTHR30294:SF47">
    <property type="entry name" value="INNER MEMBRANE TRANSPORT PERMEASE YHHJ"/>
    <property type="match status" value="1"/>
</dbReference>
<evidence type="ECO:0000313" key="8">
    <source>
        <dbReference type="EMBL" id="AGT09163.1"/>
    </source>
</evidence>
<dbReference type="HOGENOM" id="CLU_039483_10_2_5"/>
<evidence type="ECO:0000256" key="3">
    <source>
        <dbReference type="ARBA" id="ARBA00022692"/>
    </source>
</evidence>
<dbReference type="GO" id="GO:0005886">
    <property type="term" value="C:plasma membrane"/>
    <property type="evidence" value="ECO:0007669"/>
    <property type="project" value="UniProtKB-SubCell"/>
</dbReference>
<evidence type="ECO:0000256" key="4">
    <source>
        <dbReference type="ARBA" id="ARBA00022989"/>
    </source>
</evidence>